<proteinExistence type="predicted"/>
<dbReference type="AlphaFoldDB" id="A0A9D7FMC4"/>
<dbReference type="Proteomes" id="UP000886602">
    <property type="component" value="Unassembled WGS sequence"/>
</dbReference>
<sequence length="322" mass="35720">MEKIAAVILAAGKGTRMHPFSNYYPKPALPICNIPLIQYSIEIFRDLGISEIFIVIGHLGHELAQALGNGKSLGVKLRYVEQTKILGIASALGQLESYISSPIFLVLGDIFFKADNLAVMIKMMDDLHASAVLAVKHETDPEAIRRNFTVLQDDTGRVRRVIEKPRHVASNIKGCGLYLFDLPVFDAVRRTPRTAMRDEYEITDTIQIMVDDGLPVFTADVVKWDVNLTSPADVLTCNLFQLQQLGLEKIVGSEAQIHPGAKLHNVVVGDRSSIQQPIAVSNSVIFPNTIVTSKSDFDRFIVTPETQIDCRTFTRTGSHYDE</sequence>
<dbReference type="Gene3D" id="3.90.550.10">
    <property type="entry name" value="Spore Coat Polysaccharide Biosynthesis Protein SpsA, Chain A"/>
    <property type="match status" value="1"/>
</dbReference>
<accession>A0A9D7FMC4</accession>
<feature type="domain" description="Nucleotidyl transferase" evidence="1">
    <location>
        <begin position="6"/>
        <end position="217"/>
    </location>
</feature>
<protein>
    <submittedName>
        <fullName evidence="2">NTP transferase domain-containing protein</fullName>
    </submittedName>
</protein>
<dbReference type="SUPFAM" id="SSF53448">
    <property type="entry name" value="Nucleotide-diphospho-sugar transferases"/>
    <property type="match status" value="1"/>
</dbReference>
<dbReference type="InterPro" id="IPR005835">
    <property type="entry name" value="NTP_transferase_dom"/>
</dbReference>
<evidence type="ECO:0000259" key="1">
    <source>
        <dbReference type="Pfam" id="PF00483"/>
    </source>
</evidence>
<keyword evidence="2" id="KW-0808">Transferase</keyword>
<dbReference type="InterPro" id="IPR029044">
    <property type="entry name" value="Nucleotide-diphossugar_trans"/>
</dbReference>
<evidence type="ECO:0000313" key="3">
    <source>
        <dbReference type="Proteomes" id="UP000886602"/>
    </source>
</evidence>
<reference evidence="2" key="1">
    <citation type="submission" date="2020-10" db="EMBL/GenBank/DDBJ databases">
        <title>Connecting structure to function with the recovery of over 1000 high-quality activated sludge metagenome-assembled genomes encoding full-length rRNA genes using long-read sequencing.</title>
        <authorList>
            <person name="Singleton C.M."/>
            <person name="Petriglieri F."/>
            <person name="Kristensen J.M."/>
            <person name="Kirkegaard R.H."/>
            <person name="Michaelsen T.Y."/>
            <person name="Andersen M.H."/>
            <person name="Karst S.M."/>
            <person name="Dueholm M.S."/>
            <person name="Nielsen P.H."/>
            <person name="Albertsen M."/>
        </authorList>
    </citation>
    <scope>NUCLEOTIDE SEQUENCE</scope>
    <source>
        <strain evidence="2">EsbW_18-Q3-R4-48_MAXAC.044</strain>
    </source>
</reference>
<gene>
    <name evidence="2" type="ORF">IPJ48_16065</name>
</gene>
<dbReference type="Pfam" id="PF00483">
    <property type="entry name" value="NTP_transferase"/>
    <property type="match status" value="1"/>
</dbReference>
<evidence type="ECO:0000313" key="2">
    <source>
        <dbReference type="EMBL" id="MBK7424466.1"/>
    </source>
</evidence>
<dbReference type="PANTHER" id="PTHR22572">
    <property type="entry name" value="SUGAR-1-PHOSPHATE GUANYL TRANSFERASE"/>
    <property type="match status" value="1"/>
</dbReference>
<comment type="caution">
    <text evidence="2">The sequence shown here is derived from an EMBL/GenBank/DDBJ whole genome shotgun (WGS) entry which is preliminary data.</text>
</comment>
<name>A0A9D7FMC4_9RHOO</name>
<dbReference type="EMBL" id="JADJNC010000031">
    <property type="protein sequence ID" value="MBK7424466.1"/>
    <property type="molecule type" value="Genomic_DNA"/>
</dbReference>
<dbReference type="InterPro" id="IPR050486">
    <property type="entry name" value="Mannose-1P_guanyltransferase"/>
</dbReference>
<organism evidence="2 3">
    <name type="scientific">Candidatus Propionivibrio dominans</name>
    <dbReference type="NCBI Taxonomy" id="2954373"/>
    <lineage>
        <taxon>Bacteria</taxon>
        <taxon>Pseudomonadati</taxon>
        <taxon>Pseudomonadota</taxon>
        <taxon>Betaproteobacteria</taxon>
        <taxon>Rhodocyclales</taxon>
        <taxon>Rhodocyclaceae</taxon>
        <taxon>Propionivibrio</taxon>
    </lineage>
</organism>
<dbReference type="GO" id="GO:0016740">
    <property type="term" value="F:transferase activity"/>
    <property type="evidence" value="ECO:0007669"/>
    <property type="project" value="UniProtKB-KW"/>
</dbReference>